<feature type="compositionally biased region" description="Basic residues" evidence="2">
    <location>
        <begin position="440"/>
        <end position="449"/>
    </location>
</feature>
<dbReference type="Pfam" id="PF13456">
    <property type="entry name" value="RVT_3"/>
    <property type="match status" value="1"/>
</dbReference>
<dbReference type="PROSITE" id="PS50879">
    <property type="entry name" value="RNASE_H_1"/>
    <property type="match status" value="1"/>
</dbReference>
<feature type="region of interest" description="Disordered" evidence="2">
    <location>
        <begin position="40"/>
        <end position="64"/>
    </location>
</feature>
<feature type="compositionally biased region" description="Basic residues" evidence="2">
    <location>
        <begin position="462"/>
        <end position="472"/>
    </location>
</feature>
<dbReference type="GO" id="GO:0003676">
    <property type="term" value="F:nucleic acid binding"/>
    <property type="evidence" value="ECO:0007669"/>
    <property type="project" value="InterPro"/>
</dbReference>
<evidence type="ECO:0000259" key="4">
    <source>
        <dbReference type="PROSITE" id="PS50879"/>
    </source>
</evidence>
<evidence type="ECO:0000256" key="2">
    <source>
        <dbReference type="SAM" id="MobiDB-lite"/>
    </source>
</evidence>
<feature type="compositionally biased region" description="Pro residues" evidence="2">
    <location>
        <begin position="318"/>
        <end position="335"/>
    </location>
</feature>
<dbReference type="InterPro" id="IPR036397">
    <property type="entry name" value="RNaseH_sf"/>
</dbReference>
<protein>
    <submittedName>
        <fullName evidence="6">Uncharacterized protein</fullName>
    </submittedName>
</protein>
<dbReference type="InterPro" id="IPR043502">
    <property type="entry name" value="DNA/RNA_pol_sf"/>
</dbReference>
<feature type="region of interest" description="Disordered" evidence="2">
    <location>
        <begin position="269"/>
        <end position="476"/>
    </location>
</feature>
<dbReference type="Pfam" id="PF17919">
    <property type="entry name" value="RT_RNaseH_2"/>
    <property type="match status" value="1"/>
</dbReference>
<dbReference type="Gene3D" id="3.10.20.370">
    <property type="match status" value="1"/>
</dbReference>
<feature type="domain" description="Integrase catalytic" evidence="5">
    <location>
        <begin position="1616"/>
        <end position="1781"/>
    </location>
</feature>
<dbReference type="PANTHER" id="PTHR48475">
    <property type="entry name" value="RIBONUCLEASE H"/>
    <property type="match status" value="1"/>
</dbReference>
<dbReference type="PROSITE" id="PS50878">
    <property type="entry name" value="RT_POL"/>
    <property type="match status" value="1"/>
</dbReference>
<dbReference type="PROSITE" id="PS50994">
    <property type="entry name" value="INTEGRASE"/>
    <property type="match status" value="1"/>
</dbReference>
<organism evidence="6">
    <name type="scientific">Fagus sylvatica</name>
    <name type="common">Beechnut</name>
    <dbReference type="NCBI Taxonomy" id="28930"/>
    <lineage>
        <taxon>Eukaryota</taxon>
        <taxon>Viridiplantae</taxon>
        <taxon>Streptophyta</taxon>
        <taxon>Embryophyta</taxon>
        <taxon>Tracheophyta</taxon>
        <taxon>Spermatophyta</taxon>
        <taxon>Magnoliopsida</taxon>
        <taxon>eudicotyledons</taxon>
        <taxon>Gunneridae</taxon>
        <taxon>Pentapetalae</taxon>
        <taxon>rosids</taxon>
        <taxon>fabids</taxon>
        <taxon>Fagales</taxon>
        <taxon>Fagaceae</taxon>
        <taxon>Fagus</taxon>
    </lineage>
</organism>
<dbReference type="Gene3D" id="3.10.10.10">
    <property type="entry name" value="HIV Type 1 Reverse Transcriptase, subunit A, domain 1"/>
    <property type="match status" value="1"/>
</dbReference>
<keyword evidence="1" id="KW-0233">DNA recombination</keyword>
<dbReference type="InterPro" id="IPR002156">
    <property type="entry name" value="RNaseH_domain"/>
</dbReference>
<dbReference type="CDD" id="cd00065">
    <property type="entry name" value="FYVE_like_SF"/>
    <property type="match status" value="1"/>
</dbReference>
<dbReference type="SUPFAM" id="SSF50630">
    <property type="entry name" value="Acid proteases"/>
    <property type="match status" value="1"/>
</dbReference>
<dbReference type="GO" id="GO:0006310">
    <property type="term" value="P:DNA recombination"/>
    <property type="evidence" value="ECO:0007669"/>
    <property type="project" value="UniProtKB-KW"/>
</dbReference>
<gene>
    <name evidence="6" type="ORF">FSB_LOCUS20730</name>
</gene>
<feature type="compositionally biased region" description="Polar residues" evidence="2">
    <location>
        <begin position="290"/>
        <end position="299"/>
    </location>
</feature>
<evidence type="ECO:0000313" key="6">
    <source>
        <dbReference type="EMBL" id="SPC92848.1"/>
    </source>
</evidence>
<evidence type="ECO:0000256" key="1">
    <source>
        <dbReference type="ARBA" id="ARBA00023172"/>
    </source>
</evidence>
<accession>A0A2N9FZZ3</accession>
<dbReference type="InterPro" id="IPR043128">
    <property type="entry name" value="Rev_trsase/Diguanyl_cyclase"/>
</dbReference>
<sequence>MGEKATLAKARKELEEMYLGIPDDSVNLTFQHLADVTQNISDHKKKPNQALQASNNHHHHHLDHKNGDLFKVHHHHSLGGDESHHGHRNHAINSKVDHSAFGHAMEGSIAHDDASVMSMASMYQERGGRRRPGIPHSNICTICSTYIYIFRSRCLVCGRVYCRQCVGIGMGEMTEGRKCIECLGRRFSQRYIQRAGKVGCWIWRYPSMLKQAELMWAEKGPRRTDRRYGHWRGNNSCKYLLGYGVCSGTSPSKSVRIDLKGARIQFPEMSGVPSTSRRPPSVVVEDASLSRVSSGTSYRPSRDSAELQRTAGRALVTPAPPQQPAPPQHPAPPQSLAPSRHTHPNQVSAVRPDEGATSRRLVPEQTNRGDTSIKTGGERTERIKATPQQKKGRPKRHMPHNEEAQNAPPCLTSHNKHDLSETSSSQSESRSPTPPAVSHKPLKPGKASRSRPPLYGETSAPGKKHQSRKTVRPGRQNAVWKAFDLISSSPFSKEIEKAKMPERYPVPRFEIYNGRTDPVTHIGHYHQSMALSRNNDPLMCRPLSHLAWEKDLRQVSSQTSPCELGKADVQDRSVRPNRGGWSQTLYGSRLWLNPRPTIAKPAARSGNLFYKVMEKIKREPFFVWPPKMIGNPALKDGNLYCSYHRERGHMTENCHLLKGSFMSFIIHLVRRFLHHLAGLRCKKAAHLRRSFSIRDAAHPAPVYSVRAGNMEQAISFSDDDLRDVQLPHNDPLVVTLRIGNYDVQRVLIDQGSFAEVMYQDLYGKLGLGEAELTDFTTPIFGFSGEPVIPLGKIMLPVLAGPINLQTEFIVVRASSPYNAIMGRDWLHRMRAVPSTLHQKLRFPTADGVMELNGDQSQELEDGEAIVTEQPDKVFFDSSTPEKFFLIGSNLSPVDRECLLQVLIDNQDIFAWSVYDAPGVSPDLASHTLNIKPEHRPVVQKRRKLAPERATIVLEEVERLLASGAIREVQYPAWLSNTVVVRKKNGKWRVCIDFTDLNKACPKDPFPLPRIDQLVDSASRHARLSFLDAFQGYHQIPMNPADQEKTAFITPRGTYCYRVMPFGLKNAGATYQRMVTKMFGPMLGKTVEVYIDDMLVKSLREENHIADLLQVFNILRRDNLRLNASKCTFGVGSGKFLGHIVSRRGIEANPDQIAALINLAEPRNVKQVQRLTGMIAALGRFISRSADKCKPFFRLLGKRSRFEWDEECSVAFQAIKAYLSTPPCLSIPNPGEPLFLYLAVSDHAVSAVLVRESTQDQRPVFFVSKTMDEAELRYLPLEKAALALLYAAKKLPHYFQSSTVTVLSDLPLKMLLQRSDFTGRITRWGVYLGSLGVEYKPRTAIKGQVLAEFLAEFQYDPSNPTLFNPAQTHFNSDEVEWKLFVDGASNSKGSGAGIVLISPEGLVLEQAVRLKFSASNNEAEYEAMLIGLRTAKKLGAGNLQIFCDSQLVANQISGEYQARDDRMSAYLTVARTLLSEFDSTHVAQIGREHNSHADVLAKLATALESDMQRTVCIETLEQPSFQDQEASVCSVNVRPSWMDPILGYIRDNKLPEDKKEARMIKQKAPRFWVSEEGQLYRRSFTGPYLLCVHPDKADALKYVQECDKCQRFAPMIHQPARELNPLSSPWPFAQWGLDIVGPLPRAPGNKKFLITATDYFTKWIEAEPLSNIRDVDTKRFLWKNIITRFGIPWAVISDNGTQFESKLFKGFCSDLSIRNFFSSPGYPQSNGQAEISNKVVLSGIKRKLEAAKGKWVEELPSVLWTYRTTVRRSTNETPFALAFGVEAVIPLEIGMPTIRTTEFTVQTNEERLGKDLDLVEEKRNLAVVRLAAYQQQMRRAHNKKRQA</sequence>
<dbReference type="PANTHER" id="PTHR48475:SF2">
    <property type="entry name" value="RIBONUCLEASE H"/>
    <property type="match status" value="1"/>
</dbReference>
<dbReference type="CDD" id="cd01647">
    <property type="entry name" value="RT_LTR"/>
    <property type="match status" value="1"/>
</dbReference>
<evidence type="ECO:0000259" key="3">
    <source>
        <dbReference type="PROSITE" id="PS50878"/>
    </source>
</evidence>
<feature type="compositionally biased region" description="Polar residues" evidence="2">
    <location>
        <begin position="364"/>
        <end position="374"/>
    </location>
</feature>
<dbReference type="EMBL" id="OIVN01001336">
    <property type="protein sequence ID" value="SPC92848.1"/>
    <property type="molecule type" value="Genomic_DNA"/>
</dbReference>
<dbReference type="GO" id="GO:0004523">
    <property type="term" value="F:RNA-DNA hybrid ribonuclease activity"/>
    <property type="evidence" value="ECO:0007669"/>
    <property type="project" value="InterPro"/>
</dbReference>
<dbReference type="InterPro" id="IPR000477">
    <property type="entry name" value="RT_dom"/>
</dbReference>
<name>A0A2N9FZZ3_FAGSY</name>
<dbReference type="SUPFAM" id="SSF53098">
    <property type="entry name" value="Ribonuclease H-like"/>
    <property type="match status" value="2"/>
</dbReference>
<feature type="compositionally biased region" description="Low complexity" evidence="2">
    <location>
        <begin position="421"/>
        <end position="431"/>
    </location>
</feature>
<dbReference type="Pfam" id="PF00665">
    <property type="entry name" value="rve"/>
    <property type="match status" value="1"/>
</dbReference>
<dbReference type="CDD" id="cd00303">
    <property type="entry name" value="retropepsin_like"/>
    <property type="match status" value="1"/>
</dbReference>
<evidence type="ECO:0000259" key="5">
    <source>
        <dbReference type="PROSITE" id="PS50994"/>
    </source>
</evidence>
<dbReference type="InterPro" id="IPR041577">
    <property type="entry name" value="RT_RNaseH_2"/>
</dbReference>
<dbReference type="Gene3D" id="2.40.70.10">
    <property type="entry name" value="Acid Proteases"/>
    <property type="match status" value="1"/>
</dbReference>
<dbReference type="InterPro" id="IPR001584">
    <property type="entry name" value="Integrase_cat-core"/>
</dbReference>
<dbReference type="SUPFAM" id="SSF56672">
    <property type="entry name" value="DNA/RNA polymerases"/>
    <property type="match status" value="1"/>
</dbReference>
<feature type="domain" description="Reverse transcriptase" evidence="3">
    <location>
        <begin position="962"/>
        <end position="1140"/>
    </location>
</feature>
<reference evidence="6" key="1">
    <citation type="submission" date="2018-02" db="EMBL/GenBank/DDBJ databases">
        <authorList>
            <person name="Cohen D.B."/>
            <person name="Kent A.D."/>
        </authorList>
    </citation>
    <scope>NUCLEOTIDE SEQUENCE</scope>
</reference>
<dbReference type="Pfam" id="PF00078">
    <property type="entry name" value="RVT_1"/>
    <property type="match status" value="1"/>
</dbReference>
<dbReference type="Gene3D" id="3.30.70.270">
    <property type="match status" value="2"/>
</dbReference>
<dbReference type="Gene3D" id="3.30.420.10">
    <property type="entry name" value="Ribonuclease H-like superfamily/Ribonuclease H"/>
    <property type="match status" value="2"/>
</dbReference>
<dbReference type="InterPro" id="IPR012337">
    <property type="entry name" value="RNaseH-like_sf"/>
</dbReference>
<dbReference type="InterPro" id="IPR021109">
    <property type="entry name" value="Peptidase_aspartic_dom_sf"/>
</dbReference>
<dbReference type="CDD" id="cd09279">
    <property type="entry name" value="RNase_HI_like"/>
    <property type="match status" value="1"/>
</dbReference>
<dbReference type="GO" id="GO:0015074">
    <property type="term" value="P:DNA integration"/>
    <property type="evidence" value="ECO:0007669"/>
    <property type="project" value="InterPro"/>
</dbReference>
<feature type="domain" description="RNase H type-1" evidence="4">
    <location>
        <begin position="1372"/>
        <end position="1501"/>
    </location>
</feature>
<proteinExistence type="predicted"/>